<comment type="caution">
    <text evidence="7">The sequence shown here is derived from an EMBL/GenBank/DDBJ whole genome shotgun (WGS) entry which is preliminary data.</text>
</comment>
<dbReference type="InterPro" id="IPR016863">
    <property type="entry name" value="DesII"/>
</dbReference>
<dbReference type="RefSeq" id="WP_311727887.1">
    <property type="nucleotide sequence ID" value="NZ_JAVRFD010000019.1"/>
</dbReference>
<feature type="domain" description="Radical SAM core" evidence="6">
    <location>
        <begin position="85"/>
        <end position="241"/>
    </location>
</feature>
<evidence type="ECO:0000313" key="8">
    <source>
        <dbReference type="Proteomes" id="UP001180754"/>
    </source>
</evidence>
<dbReference type="Gene3D" id="3.20.20.70">
    <property type="entry name" value="Aldolase class I"/>
    <property type="match status" value="1"/>
</dbReference>
<dbReference type="InterPro" id="IPR050377">
    <property type="entry name" value="Radical_SAM_PqqE_MftC-like"/>
</dbReference>
<accession>A0ABU2XN71</accession>
<dbReference type="SUPFAM" id="SSF102114">
    <property type="entry name" value="Radical SAM enzymes"/>
    <property type="match status" value="1"/>
</dbReference>
<reference evidence="7" key="1">
    <citation type="submission" date="2024-05" db="EMBL/GenBank/DDBJ databases">
        <title>30 novel species of actinomycetes from the DSMZ collection.</title>
        <authorList>
            <person name="Nouioui I."/>
        </authorList>
    </citation>
    <scope>NUCLEOTIDE SEQUENCE</scope>
    <source>
        <strain evidence="7">DSM 41529</strain>
    </source>
</reference>
<dbReference type="InterPro" id="IPR013785">
    <property type="entry name" value="Aldolase_TIM"/>
</dbReference>
<dbReference type="InterPro" id="IPR058240">
    <property type="entry name" value="rSAM_sf"/>
</dbReference>
<dbReference type="PANTHER" id="PTHR11228:SF7">
    <property type="entry name" value="PQQA PEPTIDE CYCLASE"/>
    <property type="match status" value="1"/>
</dbReference>
<dbReference type="NCBIfam" id="TIGR04426">
    <property type="entry name" value="rSAM_desII"/>
    <property type="match status" value="1"/>
</dbReference>
<keyword evidence="4" id="KW-0411">Iron-sulfur</keyword>
<dbReference type="EMBL" id="JAVRFD010000019">
    <property type="protein sequence ID" value="MDT0547369.1"/>
    <property type="molecule type" value="Genomic_DNA"/>
</dbReference>
<keyword evidence="1" id="KW-0949">S-adenosyl-L-methionine</keyword>
<dbReference type="SFLD" id="SFLDF00425">
    <property type="entry name" value="dTDP-4-amino-4_6-dideoxy-D-glu"/>
    <property type="match status" value="1"/>
</dbReference>
<dbReference type="GO" id="GO:0016829">
    <property type="term" value="F:lyase activity"/>
    <property type="evidence" value="ECO:0007669"/>
    <property type="project" value="UniProtKB-KW"/>
</dbReference>
<organism evidence="7 8">
    <name type="scientific">Streptomyces lonegramiae</name>
    <dbReference type="NCBI Taxonomy" id="3075524"/>
    <lineage>
        <taxon>Bacteria</taxon>
        <taxon>Bacillati</taxon>
        <taxon>Actinomycetota</taxon>
        <taxon>Actinomycetes</taxon>
        <taxon>Kitasatosporales</taxon>
        <taxon>Streptomycetaceae</taxon>
        <taxon>Streptomyces</taxon>
    </lineage>
</organism>
<evidence type="ECO:0000256" key="4">
    <source>
        <dbReference type="ARBA" id="ARBA00023014"/>
    </source>
</evidence>
<keyword evidence="2" id="KW-0479">Metal-binding</keyword>
<sequence length="434" mass="47891">MGLARRYGSHPFTTLEEARRELSLDRDAFRRLLGLFARLPGLRSAVLAGPAGKYWSNTLLPLEERGVLGATLAGKPRFPHIVGLYPGPTCMFRCHFCVRVTGARYPHATLADGNEALAAVIDEMPADNPHGLYVSGGLEPLTNPGLGALISRAAARGFSMTLYSNCFALTEKALGGESGLWDLGAVRTSLYGLTDDEYEATTGKRHAFRRVEANLRRFQRMRAERERPVRLGLNHIVLPGRARRLLDLVDFIAELDAAAPERPVDFLNLREDYSGRPDGALSPRERAELREILLEFEEKVRRVTPTLDVDYGYALHALKSGADAQLVRIRPETMRPAAHPQVAVQVDVAGDVYLYREAGFPGLPGADRYIAGRVGPGSSLSGVVERFVTERVQVAPRPGDEYFMDGFDQVVAARLNQLEADIGAGWREERGFLR</sequence>
<gene>
    <name evidence="7" type="primary">desII</name>
    <name evidence="7" type="ORF">RND15_32400</name>
</gene>
<dbReference type="SFLD" id="SFLDS00029">
    <property type="entry name" value="Radical_SAM"/>
    <property type="match status" value="1"/>
</dbReference>
<keyword evidence="3" id="KW-0408">Iron</keyword>
<keyword evidence="8" id="KW-1185">Reference proteome</keyword>
<dbReference type="PANTHER" id="PTHR11228">
    <property type="entry name" value="RADICAL SAM DOMAIN PROTEIN"/>
    <property type="match status" value="1"/>
</dbReference>
<evidence type="ECO:0000259" key="6">
    <source>
        <dbReference type="Pfam" id="PF04055"/>
    </source>
</evidence>
<evidence type="ECO:0000256" key="2">
    <source>
        <dbReference type="ARBA" id="ARBA00022723"/>
    </source>
</evidence>
<evidence type="ECO:0000256" key="3">
    <source>
        <dbReference type="ARBA" id="ARBA00023004"/>
    </source>
</evidence>
<dbReference type="InterPro" id="IPR007197">
    <property type="entry name" value="rSAM"/>
</dbReference>
<dbReference type="SFLD" id="SFLDG01116">
    <property type="entry name" value="DesII-like"/>
    <property type="match status" value="1"/>
</dbReference>
<proteinExistence type="predicted"/>
<evidence type="ECO:0000256" key="1">
    <source>
        <dbReference type="ARBA" id="ARBA00022691"/>
    </source>
</evidence>
<protein>
    <recommendedName>
        <fullName evidence="5">dTDP-4-amino-4,6-dideoxy-D-glucose ammonia-lyase</fullName>
        <ecNumber evidence="5">4.3.1.30</ecNumber>
    </recommendedName>
</protein>
<dbReference type="EC" id="4.3.1.30" evidence="5"/>
<keyword evidence="7" id="KW-0456">Lyase</keyword>
<evidence type="ECO:0000313" key="7">
    <source>
        <dbReference type="EMBL" id="MDT0547369.1"/>
    </source>
</evidence>
<evidence type="ECO:0000256" key="5">
    <source>
        <dbReference type="NCBIfam" id="TIGR04426"/>
    </source>
</evidence>
<name>A0ABU2XN71_9ACTN</name>
<dbReference type="Proteomes" id="UP001180754">
    <property type="component" value="Unassembled WGS sequence"/>
</dbReference>
<dbReference type="CDD" id="cd01335">
    <property type="entry name" value="Radical_SAM"/>
    <property type="match status" value="1"/>
</dbReference>
<dbReference type="Pfam" id="PF04055">
    <property type="entry name" value="Radical_SAM"/>
    <property type="match status" value="1"/>
</dbReference>